<evidence type="ECO:0000313" key="2">
    <source>
        <dbReference type="Proteomes" id="UP001231649"/>
    </source>
</evidence>
<gene>
    <name evidence="1" type="ORF">PYW08_012218</name>
</gene>
<reference evidence="1" key="1">
    <citation type="submission" date="2023-03" db="EMBL/GenBank/DDBJ databases">
        <title>Chromosome-level genomes of two armyworms, Mythimna separata and Mythimna loreyi, provide insights into the biosynthesis and reception of sex pheromones.</title>
        <authorList>
            <person name="Zhao H."/>
        </authorList>
    </citation>
    <scope>NUCLEOTIDE SEQUENCE</scope>
    <source>
        <strain evidence="1">BeijingLab</strain>
    </source>
</reference>
<evidence type="ECO:0000313" key="1">
    <source>
        <dbReference type="EMBL" id="KAJ8704898.1"/>
    </source>
</evidence>
<name>A0ACC2Q0F4_9NEOP</name>
<comment type="caution">
    <text evidence="1">The sequence shown here is derived from an EMBL/GenBank/DDBJ whole genome shotgun (WGS) entry which is preliminary data.</text>
</comment>
<dbReference type="EMBL" id="CM056806">
    <property type="protein sequence ID" value="KAJ8704898.1"/>
    <property type="molecule type" value="Genomic_DNA"/>
</dbReference>
<protein>
    <submittedName>
        <fullName evidence="1">Uncharacterized protein</fullName>
    </submittedName>
</protein>
<organism evidence="1 2">
    <name type="scientific">Mythimna loreyi</name>
    <dbReference type="NCBI Taxonomy" id="667449"/>
    <lineage>
        <taxon>Eukaryota</taxon>
        <taxon>Metazoa</taxon>
        <taxon>Ecdysozoa</taxon>
        <taxon>Arthropoda</taxon>
        <taxon>Hexapoda</taxon>
        <taxon>Insecta</taxon>
        <taxon>Pterygota</taxon>
        <taxon>Neoptera</taxon>
        <taxon>Endopterygota</taxon>
        <taxon>Lepidoptera</taxon>
        <taxon>Glossata</taxon>
        <taxon>Ditrysia</taxon>
        <taxon>Noctuoidea</taxon>
        <taxon>Noctuidae</taxon>
        <taxon>Noctuinae</taxon>
        <taxon>Hadenini</taxon>
        <taxon>Mythimna</taxon>
    </lineage>
</organism>
<sequence>MEETLNICLTCLSSDRNLVPVHKLTKLLHEIRFEELNESCGGICWECWSILTKFYRFKTRAKIAQETLSQTTLEHSSIKPLSTLTSQTNTLYDYQYTYTFDPLTNPKVKAEPDLIKQEIIDQSDDNIDNTSDFDEETEFLYIDTIKNKHTDSLKKPDIVKLSNGILVDNNSDLNDKQNSLKDEELIKFTEQQNIHKDIVETEDRNKLLKKQKCLRKSQEFIEERTTNRKLKKHKLKTKKSKRELERDARNLEEKFVKVVLSEEEMLRLREEKRNHYNFKKVPYKCDTCVLGFMRKDTYSSHMMKKHDEKIGDQVCDVCSIRFRHKLALDNHRSKHYVVYRCRLCKYEIHELISVVNHCKTKHEGDEPDRIHCTQCHVVFKTPEDLETHMQTDHSLFCKCGIKFKDKNNLRGHINRAHSGLRDFICDICKKTFKTKTRLETHMVTHSGHLAKKLAYCQQCQVQYKNIQVYRNHLKTSAKHSEGHPCSECNKKFRSKGYLRQHYNFYHLRKSRYKCEVCNKIFISNWRLRNHKQQYHGLSRPRNHSCNTCAKKFFTLATLRSHELTHSDQRSFMCEDCGDTFKQSAALYTHTRLVHKGGGTKKKRDC</sequence>
<dbReference type="Proteomes" id="UP001231649">
    <property type="component" value="Chromosome 30"/>
</dbReference>
<keyword evidence="2" id="KW-1185">Reference proteome</keyword>
<accession>A0ACC2Q0F4</accession>
<proteinExistence type="predicted"/>